<dbReference type="OrthoDB" id="9758243at2"/>
<evidence type="ECO:0000313" key="2">
    <source>
        <dbReference type="Proteomes" id="UP000240357"/>
    </source>
</evidence>
<organism evidence="1 2">
    <name type="scientific">Adhaeribacter arboris</name>
    <dbReference type="NCBI Taxonomy" id="2072846"/>
    <lineage>
        <taxon>Bacteria</taxon>
        <taxon>Pseudomonadati</taxon>
        <taxon>Bacteroidota</taxon>
        <taxon>Cytophagia</taxon>
        <taxon>Cytophagales</taxon>
        <taxon>Hymenobacteraceae</taxon>
        <taxon>Adhaeribacter</taxon>
    </lineage>
</organism>
<evidence type="ECO:0000313" key="1">
    <source>
        <dbReference type="EMBL" id="PSR51868.1"/>
    </source>
</evidence>
<comment type="caution">
    <text evidence="1">The sequence shown here is derived from an EMBL/GenBank/DDBJ whole genome shotgun (WGS) entry which is preliminary data.</text>
</comment>
<dbReference type="AlphaFoldDB" id="A0A2T2Y8X3"/>
<accession>A0A2T2Y8X3</accession>
<keyword evidence="2" id="KW-1185">Reference proteome</keyword>
<dbReference type="EMBL" id="PYFT01000002">
    <property type="protein sequence ID" value="PSR51868.1"/>
    <property type="molecule type" value="Genomic_DNA"/>
</dbReference>
<proteinExistence type="predicted"/>
<sequence length="59" mass="7102">MQDDGSAFDDDEIFEDFAKIYRKFIRRNKDLGEFFIRETQDIVNQLCDDFEKSLNNTPF</sequence>
<reference evidence="1 2" key="1">
    <citation type="submission" date="2018-03" db="EMBL/GenBank/DDBJ databases">
        <title>Adhaeribacter sp. HMF7605 Genome sequencing and assembly.</title>
        <authorList>
            <person name="Kang H."/>
            <person name="Kang J."/>
            <person name="Cha I."/>
            <person name="Kim H."/>
            <person name="Joh K."/>
        </authorList>
    </citation>
    <scope>NUCLEOTIDE SEQUENCE [LARGE SCALE GENOMIC DNA]</scope>
    <source>
        <strain evidence="1 2">HMF7605</strain>
    </source>
</reference>
<name>A0A2T2Y8X3_9BACT</name>
<dbReference type="RefSeq" id="WP_106933690.1">
    <property type="nucleotide sequence ID" value="NZ_PYFT01000002.1"/>
</dbReference>
<protein>
    <submittedName>
        <fullName evidence="1">Uncharacterized protein</fullName>
    </submittedName>
</protein>
<gene>
    <name evidence="1" type="ORF">AHMF7605_28565</name>
</gene>
<dbReference type="Proteomes" id="UP000240357">
    <property type="component" value="Unassembled WGS sequence"/>
</dbReference>